<dbReference type="EMBL" id="CM055109">
    <property type="protein sequence ID" value="KAJ7523361.1"/>
    <property type="molecule type" value="Genomic_DNA"/>
</dbReference>
<dbReference type="Proteomes" id="UP001162992">
    <property type="component" value="Chromosome 18"/>
</dbReference>
<proteinExistence type="predicted"/>
<protein>
    <submittedName>
        <fullName evidence="1">Uncharacterized protein</fullName>
    </submittedName>
</protein>
<reference evidence="2" key="1">
    <citation type="journal article" date="2024" name="Proc. Natl. Acad. Sci. U.S.A.">
        <title>Extraordinary preservation of gene collinearity over three hundred million years revealed in homosporous lycophytes.</title>
        <authorList>
            <person name="Li C."/>
            <person name="Wickell D."/>
            <person name="Kuo L.Y."/>
            <person name="Chen X."/>
            <person name="Nie B."/>
            <person name="Liao X."/>
            <person name="Peng D."/>
            <person name="Ji J."/>
            <person name="Jenkins J."/>
            <person name="Williams M."/>
            <person name="Shu S."/>
            <person name="Plott C."/>
            <person name="Barry K."/>
            <person name="Rajasekar S."/>
            <person name="Grimwood J."/>
            <person name="Han X."/>
            <person name="Sun S."/>
            <person name="Hou Z."/>
            <person name="He W."/>
            <person name="Dai G."/>
            <person name="Sun C."/>
            <person name="Schmutz J."/>
            <person name="Leebens-Mack J.H."/>
            <person name="Li F.W."/>
            <person name="Wang L."/>
        </authorList>
    </citation>
    <scope>NUCLEOTIDE SEQUENCE [LARGE SCALE GENOMIC DNA]</scope>
    <source>
        <strain evidence="2">cv. PW_Plant_1</strain>
    </source>
</reference>
<comment type="caution">
    <text evidence="1">The sequence shown here is derived from an EMBL/GenBank/DDBJ whole genome shotgun (WGS) entry which is preliminary data.</text>
</comment>
<evidence type="ECO:0000313" key="2">
    <source>
        <dbReference type="Proteomes" id="UP001162992"/>
    </source>
</evidence>
<name>A0ACC2B0T2_DIPCM</name>
<keyword evidence="2" id="KW-1185">Reference proteome</keyword>
<accession>A0ACC2B0T2</accession>
<organism evidence="1 2">
    <name type="scientific">Diphasiastrum complanatum</name>
    <name type="common">Issler's clubmoss</name>
    <name type="synonym">Lycopodium complanatum</name>
    <dbReference type="NCBI Taxonomy" id="34168"/>
    <lineage>
        <taxon>Eukaryota</taxon>
        <taxon>Viridiplantae</taxon>
        <taxon>Streptophyta</taxon>
        <taxon>Embryophyta</taxon>
        <taxon>Tracheophyta</taxon>
        <taxon>Lycopodiopsida</taxon>
        <taxon>Lycopodiales</taxon>
        <taxon>Lycopodiaceae</taxon>
        <taxon>Lycopodioideae</taxon>
        <taxon>Diphasiastrum</taxon>
    </lineage>
</organism>
<evidence type="ECO:0000313" key="1">
    <source>
        <dbReference type="EMBL" id="KAJ7523361.1"/>
    </source>
</evidence>
<gene>
    <name evidence="1" type="ORF">O6H91_18G048600</name>
</gene>
<sequence length="601" mass="65392">MDCLALRSAASSLCLEDVLCSQGQLRLAEHLHDGKLRRNALTSQVLRTNGRISACKASSNQDAEVTLLDYGAGNVRSVRNAIHLMGFQIKDVNKPEDIENANRLILPGVGSFAAAMAKLEEKCFVEPLQAYIKANRPFLGVCLGLQLLFDSSEEGGHVKGLGIIPGVVGRFDSSNGLKVPHIGWNVLQLKKPSKILAGVKRNHVYFVHSYRAVPLVENEDWVLATTVYGEEFLAAVSKGNVYATQFHPEKSGVVGLDIVRRFLDGGRSCEAEEISRVAETSSMRSGSTLAKRVIACLDVRSNDMGDLVVTKGDQYDVREQSGDQEVRNLGKPVDLASRYYEDGADEVTFLNITGFRDSPLGDIPMLEVLRSTSKRVFVPLTVGGGIRDFKDKDGRYYSSLEVASEYFRSGADKISIGTDAVYAAEEYLKTGKKTGTSSLEQISSVYGKQAVIVSVDPRRIYIKGPNDVPFKTIKVQTTGPNDEEYAWYQCMVKGGREGRPIGAFELAKAVEDLGAGEILLNCIDCDGQGNGYDLDLIKLVSEAVTIPVIASSGAGSIHHFSEVFLQTPASAALAAGIFHRKEVPIMSVKEHMMKAGIETRI</sequence>